<dbReference type="EMBL" id="JAYWIO010000002">
    <property type="protein sequence ID" value="KAK7281390.1"/>
    <property type="molecule type" value="Genomic_DNA"/>
</dbReference>
<organism evidence="2 3">
    <name type="scientific">Crotalaria pallida</name>
    <name type="common">Smooth rattlebox</name>
    <name type="synonym">Crotalaria striata</name>
    <dbReference type="NCBI Taxonomy" id="3830"/>
    <lineage>
        <taxon>Eukaryota</taxon>
        <taxon>Viridiplantae</taxon>
        <taxon>Streptophyta</taxon>
        <taxon>Embryophyta</taxon>
        <taxon>Tracheophyta</taxon>
        <taxon>Spermatophyta</taxon>
        <taxon>Magnoliopsida</taxon>
        <taxon>eudicotyledons</taxon>
        <taxon>Gunneridae</taxon>
        <taxon>Pentapetalae</taxon>
        <taxon>rosids</taxon>
        <taxon>fabids</taxon>
        <taxon>Fabales</taxon>
        <taxon>Fabaceae</taxon>
        <taxon>Papilionoideae</taxon>
        <taxon>50 kb inversion clade</taxon>
        <taxon>genistoids sensu lato</taxon>
        <taxon>core genistoids</taxon>
        <taxon>Crotalarieae</taxon>
        <taxon>Crotalaria</taxon>
    </lineage>
</organism>
<evidence type="ECO:0000313" key="2">
    <source>
        <dbReference type="EMBL" id="KAK7281390.1"/>
    </source>
</evidence>
<feature type="region of interest" description="Disordered" evidence="1">
    <location>
        <begin position="1"/>
        <end position="29"/>
    </location>
</feature>
<protein>
    <submittedName>
        <fullName evidence="2">Uncharacterized protein</fullName>
    </submittedName>
</protein>
<dbReference type="Proteomes" id="UP001372338">
    <property type="component" value="Unassembled WGS sequence"/>
</dbReference>
<dbReference type="AlphaFoldDB" id="A0AAN9FRQ9"/>
<feature type="compositionally biased region" description="Pro residues" evidence="1">
    <location>
        <begin position="1"/>
        <end position="27"/>
    </location>
</feature>
<name>A0AAN9FRQ9_CROPI</name>
<comment type="caution">
    <text evidence="2">The sequence shown here is derived from an EMBL/GenBank/DDBJ whole genome shotgun (WGS) entry which is preliminary data.</text>
</comment>
<gene>
    <name evidence="2" type="ORF">RIF29_09344</name>
</gene>
<evidence type="ECO:0000256" key="1">
    <source>
        <dbReference type="SAM" id="MobiDB-lite"/>
    </source>
</evidence>
<proteinExistence type="predicted"/>
<keyword evidence="3" id="KW-1185">Reference proteome</keyword>
<sequence length="217" mass="23192">MDNQPKTPPGSRPPPPPPPPPSFPLQQPPTRLKLSSTLPITITVAATTTVFPITFTVTPDSLSTGPIDATATTTQQDPPPLKLHLLPLHLLRQHQKEKLYGHTLPTGPLTAPTVITIATNTIFIMIDVFPTGTVLFTPLANTTGVSIAERKRPFGLSNLTTTYPIELPIILAFNVVINTNTTIVISISISAKSIVIISNTVSGASDYVVYLANDATF</sequence>
<evidence type="ECO:0000313" key="3">
    <source>
        <dbReference type="Proteomes" id="UP001372338"/>
    </source>
</evidence>
<reference evidence="2 3" key="1">
    <citation type="submission" date="2024-01" db="EMBL/GenBank/DDBJ databases">
        <title>The genomes of 5 underutilized Papilionoideae crops provide insights into root nodulation and disease resistanc.</title>
        <authorList>
            <person name="Yuan L."/>
        </authorList>
    </citation>
    <scope>NUCLEOTIDE SEQUENCE [LARGE SCALE GENOMIC DNA]</scope>
    <source>
        <strain evidence="2">ZHUSHIDOU_FW_LH</strain>
        <tissue evidence="2">Leaf</tissue>
    </source>
</reference>
<accession>A0AAN9FRQ9</accession>